<dbReference type="PRINTS" id="PR00106">
    <property type="entry name" value="DNAPOLB"/>
</dbReference>
<dbReference type="InterPro" id="IPR006133">
    <property type="entry name" value="DNA-dir_DNA_pol_B_exonuc"/>
</dbReference>
<name>A0A1B1MR93_9POXV</name>
<dbReference type="Gene3D" id="1.10.287.690">
    <property type="entry name" value="Helix hairpin bin"/>
    <property type="match status" value="1"/>
</dbReference>
<dbReference type="Gene3D" id="3.30.420.10">
    <property type="entry name" value="Ribonuclease H-like superfamily/Ribonuclease H"/>
    <property type="match status" value="1"/>
</dbReference>
<dbReference type="GO" id="GO:0003677">
    <property type="term" value="F:DNA binding"/>
    <property type="evidence" value="ECO:0007669"/>
    <property type="project" value="UniProtKB-KW"/>
</dbReference>
<accession>A0A1B1MR93</accession>
<evidence type="ECO:0000256" key="10">
    <source>
        <dbReference type="ARBA" id="ARBA00049244"/>
    </source>
</evidence>
<dbReference type="PANTHER" id="PTHR10322:SF23">
    <property type="entry name" value="DNA POLYMERASE DELTA CATALYTIC SUBUNIT"/>
    <property type="match status" value="1"/>
</dbReference>
<evidence type="ECO:0000256" key="5">
    <source>
        <dbReference type="ARBA" id="ARBA00022695"/>
    </source>
</evidence>
<dbReference type="InterPro" id="IPR006172">
    <property type="entry name" value="DNA-dir_DNA_pol_B"/>
</dbReference>
<keyword evidence="17" id="KW-1185">Reference proteome</keyword>
<dbReference type="SUPFAM" id="SSF56672">
    <property type="entry name" value="DNA/RNA polymerases"/>
    <property type="match status" value="1"/>
</dbReference>
<evidence type="ECO:0000256" key="2">
    <source>
        <dbReference type="ARBA" id="ARBA00012417"/>
    </source>
</evidence>
<gene>
    <name evidence="16" type="ORF">PTPV-Aus-042</name>
</gene>
<dbReference type="GO" id="GO:0006261">
    <property type="term" value="P:DNA-templated DNA replication"/>
    <property type="evidence" value="ECO:0007669"/>
    <property type="project" value="TreeGrafter"/>
</dbReference>
<evidence type="ECO:0000259" key="13">
    <source>
        <dbReference type="Pfam" id="PF03104"/>
    </source>
</evidence>
<dbReference type="KEGG" id="vg:28340369"/>
<evidence type="ECO:0000313" key="17">
    <source>
        <dbReference type="Proteomes" id="UP000203626"/>
    </source>
</evidence>
<organism evidence="16 17">
    <name type="scientific">Pteropox virus</name>
    <dbReference type="NCBI Taxonomy" id="1873698"/>
    <lineage>
        <taxon>Viruses</taxon>
        <taxon>Varidnaviria</taxon>
        <taxon>Bamfordvirae</taxon>
        <taxon>Nucleocytoviricota</taxon>
        <taxon>Pokkesviricetes</taxon>
        <taxon>Chitovirales</taxon>
        <taxon>Poxviridae</taxon>
        <taxon>Chordopoxvirinae</taxon>
        <taxon>Pteropopoxvirus</taxon>
        <taxon>Pteropopoxvirus pteropox</taxon>
    </lineage>
</organism>
<dbReference type="InterPro" id="IPR043502">
    <property type="entry name" value="DNA/RNA_pol_sf"/>
</dbReference>
<protein>
    <recommendedName>
        <fullName evidence="3 11">DNA polymerase</fullName>
        <ecNumber evidence="2 11">2.7.7.7</ecNumber>
    </recommendedName>
</protein>
<evidence type="ECO:0000256" key="9">
    <source>
        <dbReference type="ARBA" id="ARBA00023125"/>
    </source>
</evidence>
<dbReference type="GO" id="GO:0003887">
    <property type="term" value="F:DNA-directed DNA polymerase activity"/>
    <property type="evidence" value="ECO:0007669"/>
    <property type="project" value="UniProtKB-KW"/>
</dbReference>
<dbReference type="Pfam" id="PF08452">
    <property type="entry name" value="DNAP_B_exo_N"/>
    <property type="match status" value="1"/>
</dbReference>
<sequence length="1003" mass="115381">MDIKCLNWFESKGENRALFLKARDRNNDSVFIKFEHNYYYVVRESTKNELTIVPKYSKCLGDMNIVNIDERVITNTAVKNYVPENSTLWLIAHPSKLVIKEELMAEFLNITWFFLINNIVPDGCFRLNTDYLTLIRKGCYFCNNPELCFKNPIPRFDVSKTYLYFDIECQFEKKFPSVFTNPVSHISCCYIDKFNKEYKFTIVNKELLSQEELDKAGDILQIDTVNEMDYDADIVLCSEITLLRIVKKLLELSFDYIVTFNGHNFDIKYLSTRLTILTNEYILFKTPDKAEAVRLCVYERNLASHKGAGGMANTTYHVNNNNGTLFFDLYAYIQKTEKLDSYKLDSIAKHAFYCKSVACPDKNGNYMFVGNNSTDAKGKAELFSAVLATGNYITINDHVCKVVRKEIYPSEFKVVLDMKNAFTPITNETYELSFGKDNVSLSDMYKNFTLVTAIEMANYCLHDAVLCKHLWKHYGIETKIDAAAATYILPQCLAFEYRASTLIKGPLLQLLLETKTVLVKSGKQKKLPYEGGRVFAPKKKMFTNNVMIFDYNSLYPNVCIYGNLSPETLVSVVVSSNRLEYDINLKQLKKKFPQPNYILVECEPRSEDLISEVAIFDRQQRGIIPKLLLNFLDKRAKYKKMLKEAENSSDKEIYDSMQYMYKIIANSVYGLMGFRSSVLYSYASAKSCTSIGRSMITYLDSVLNGAKLVDGFLELASNPTNPFFGGFGKKEISTSIDPSITMNFNSVYGDTDSVFLEVDSKDVETTLVVAKELEKIINSIVLFDNFRIEFEAVYKNLIMQSKKKYSTLKIAAGSKNADSAVRINKGTSETRRDVSKFHKCMIKKYKTQLSDTLSAGILTDKQVCVDTLKSLELDLMLEFEMRQSPLEMFLLSRTHHCNYKLNDNPNMALVNKYNSENVEAIEIGERYYFAYVCPETLPWQKKLTNIKTFERIVDKSFTLDGERIFYEIYFKRLATEIVNLLDNKVLSTQLFEKLFGTKPIFYS</sequence>
<comment type="similarity">
    <text evidence="1 11">Belongs to the DNA polymerase type-B family.</text>
</comment>
<keyword evidence="5 11" id="KW-0548">Nucleotidyltransferase</keyword>
<evidence type="ECO:0000259" key="14">
    <source>
        <dbReference type="Pfam" id="PF08408"/>
    </source>
</evidence>
<evidence type="ECO:0000259" key="15">
    <source>
        <dbReference type="Pfam" id="PF08452"/>
    </source>
</evidence>
<evidence type="ECO:0000256" key="3">
    <source>
        <dbReference type="ARBA" id="ARBA00015749"/>
    </source>
</evidence>
<feature type="domain" description="DNA polymerase B exonuclease N-terminal" evidence="15">
    <location>
        <begin position="1"/>
        <end position="22"/>
    </location>
</feature>
<evidence type="ECO:0000259" key="12">
    <source>
        <dbReference type="Pfam" id="PF00136"/>
    </source>
</evidence>
<proteinExistence type="inferred from homology"/>
<dbReference type="InterPro" id="IPR036397">
    <property type="entry name" value="RNaseH_sf"/>
</dbReference>
<reference evidence="16 17" key="1">
    <citation type="journal article" date="2016" name="J. Gen. Virol.">
        <title>Genomic characterization of a novel poxvirus from a flying fox: evidence for a new genus?</title>
        <authorList>
            <person name="O'Dea M.A."/>
            <person name="Tu S.L."/>
            <person name="Pang S."/>
            <person name="De Ridder T."/>
            <person name="Jackson B."/>
            <person name="Upton C."/>
        </authorList>
    </citation>
    <scope>NUCLEOTIDE SEQUENCE [LARGE SCALE GENOMIC DNA]</scope>
    <source>
        <strain evidence="16 17">Australia</strain>
    </source>
</reference>
<dbReference type="OrthoDB" id="165at10239"/>
<dbReference type="Pfam" id="PF08408">
    <property type="entry name" value="DNA_pol_B_3"/>
    <property type="match status" value="1"/>
</dbReference>
<dbReference type="InterPro" id="IPR017964">
    <property type="entry name" value="DNA-dir_DNA_pol_B_CS"/>
</dbReference>
<dbReference type="InterPro" id="IPR006134">
    <property type="entry name" value="DNA-dir_DNA_pol_B_multi_dom"/>
</dbReference>
<evidence type="ECO:0000256" key="8">
    <source>
        <dbReference type="ARBA" id="ARBA00023109"/>
    </source>
</evidence>
<dbReference type="EC" id="2.7.7.7" evidence="2 11"/>
<feature type="domain" description="DNA-directed DNA polymerase family B exonuclease" evidence="13">
    <location>
        <begin position="109"/>
        <end position="347"/>
    </location>
</feature>
<evidence type="ECO:0000256" key="7">
    <source>
        <dbReference type="ARBA" id="ARBA00022932"/>
    </source>
</evidence>
<keyword evidence="8" id="KW-1194">Viral DNA replication</keyword>
<dbReference type="RefSeq" id="YP_009268757.1">
    <property type="nucleotide sequence ID" value="NC_030656.1"/>
</dbReference>
<dbReference type="GeneID" id="28340369"/>
<comment type="catalytic activity">
    <reaction evidence="10 11">
        <text>DNA(n) + a 2'-deoxyribonucleoside 5'-triphosphate = DNA(n+1) + diphosphate</text>
        <dbReference type="Rhea" id="RHEA:22508"/>
        <dbReference type="Rhea" id="RHEA-COMP:17339"/>
        <dbReference type="Rhea" id="RHEA-COMP:17340"/>
        <dbReference type="ChEBI" id="CHEBI:33019"/>
        <dbReference type="ChEBI" id="CHEBI:61560"/>
        <dbReference type="ChEBI" id="CHEBI:173112"/>
        <dbReference type="EC" id="2.7.7.7"/>
    </reaction>
</comment>
<dbReference type="InterPro" id="IPR013617">
    <property type="entry name" value="DNA-dir_DNA_pol_B_vir_insert"/>
</dbReference>
<dbReference type="SMART" id="SM00486">
    <property type="entry name" value="POLBc"/>
    <property type="match status" value="1"/>
</dbReference>
<dbReference type="InterPro" id="IPR013660">
    <property type="entry name" value="DNApol_B_exo_N"/>
</dbReference>
<dbReference type="GO" id="GO:0000166">
    <property type="term" value="F:nucleotide binding"/>
    <property type="evidence" value="ECO:0007669"/>
    <property type="project" value="InterPro"/>
</dbReference>
<dbReference type="InterPro" id="IPR023211">
    <property type="entry name" value="DNA_pol_palm_dom_sf"/>
</dbReference>
<evidence type="ECO:0000256" key="1">
    <source>
        <dbReference type="ARBA" id="ARBA00005755"/>
    </source>
</evidence>
<keyword evidence="6 11" id="KW-0235">DNA replication</keyword>
<dbReference type="EMBL" id="KU980965">
    <property type="protein sequence ID" value="ANS71126.1"/>
    <property type="molecule type" value="Genomic_DNA"/>
</dbReference>
<dbReference type="SUPFAM" id="SSF53098">
    <property type="entry name" value="Ribonuclease H-like"/>
    <property type="match status" value="1"/>
</dbReference>
<dbReference type="Proteomes" id="UP000203626">
    <property type="component" value="Segment"/>
</dbReference>
<dbReference type="PANTHER" id="PTHR10322">
    <property type="entry name" value="DNA POLYMERASE CATALYTIC SUBUNIT"/>
    <property type="match status" value="1"/>
</dbReference>
<evidence type="ECO:0000313" key="16">
    <source>
        <dbReference type="EMBL" id="ANS71126.1"/>
    </source>
</evidence>
<feature type="domain" description="DNA-directed DNA polymerase family B multifunctional" evidence="12">
    <location>
        <begin position="490"/>
        <end position="983"/>
    </location>
</feature>
<dbReference type="Pfam" id="PF00136">
    <property type="entry name" value="DNA_pol_B"/>
    <property type="match status" value="1"/>
</dbReference>
<dbReference type="Pfam" id="PF03104">
    <property type="entry name" value="DNA_pol_B_exo1"/>
    <property type="match status" value="1"/>
</dbReference>
<evidence type="ECO:0000256" key="6">
    <source>
        <dbReference type="ARBA" id="ARBA00022705"/>
    </source>
</evidence>
<evidence type="ECO:0000256" key="4">
    <source>
        <dbReference type="ARBA" id="ARBA00022679"/>
    </source>
</evidence>
<feature type="domain" description="DNA-directed DNA polymerase family B viral insert" evidence="14">
    <location>
        <begin position="349"/>
        <end position="477"/>
    </location>
</feature>
<dbReference type="PROSITE" id="PS00116">
    <property type="entry name" value="DNA_POLYMERASE_B"/>
    <property type="match status" value="1"/>
</dbReference>
<dbReference type="InterPro" id="IPR050240">
    <property type="entry name" value="DNA_pol_type-B"/>
</dbReference>
<keyword evidence="9 11" id="KW-0238">DNA-binding</keyword>
<keyword evidence="4 11" id="KW-0808">Transferase</keyword>
<keyword evidence="7 11" id="KW-0239">DNA-directed DNA polymerase</keyword>
<evidence type="ECO:0000256" key="11">
    <source>
        <dbReference type="RuleBase" id="RU000442"/>
    </source>
</evidence>
<dbReference type="InterPro" id="IPR012337">
    <property type="entry name" value="RNaseH-like_sf"/>
</dbReference>
<dbReference type="Gene3D" id="3.90.1600.10">
    <property type="entry name" value="Palm domain of DNA polymerase"/>
    <property type="match status" value="1"/>
</dbReference>
<dbReference type="GO" id="GO:0039693">
    <property type="term" value="P:viral DNA genome replication"/>
    <property type="evidence" value="ECO:0007669"/>
    <property type="project" value="UniProtKB-KW"/>
</dbReference>